<sequence>MKPKLLDLFCGAGGAAMGLHRAGFDVTGVDNKPQPRYPFPFILADAMEVGLEGYDCYWASPPCQGYTVLFPNALHRKEYNHPDLVAPTRERLILTGKPYVMENVPNSPLRAITILCGAMFGLRVYRHRLFEASFLSWQPHHPKHLVRTAGKGYAPKDDKTFWTITGSVGGLRGAQEAMGIDWMQRDAKAISQAIPPAYSEYLGQWMMEALKGQA</sequence>
<gene>
    <name evidence="1" type="ORF">LCGC14_0757530</name>
</gene>
<dbReference type="AlphaFoldDB" id="A0A0F9SMF7"/>
<protein>
    <recommendedName>
        <fullName evidence="2">DNA (cytosine-5-)-methyltransferase</fullName>
    </recommendedName>
</protein>
<dbReference type="EMBL" id="LAZR01001856">
    <property type="protein sequence ID" value="KKN38041.1"/>
    <property type="molecule type" value="Genomic_DNA"/>
</dbReference>
<evidence type="ECO:0008006" key="2">
    <source>
        <dbReference type="Google" id="ProtNLM"/>
    </source>
</evidence>
<evidence type="ECO:0000313" key="1">
    <source>
        <dbReference type="EMBL" id="KKN38041.1"/>
    </source>
</evidence>
<reference evidence="1" key="1">
    <citation type="journal article" date="2015" name="Nature">
        <title>Complex archaea that bridge the gap between prokaryotes and eukaryotes.</title>
        <authorList>
            <person name="Spang A."/>
            <person name="Saw J.H."/>
            <person name="Jorgensen S.L."/>
            <person name="Zaremba-Niedzwiedzka K."/>
            <person name="Martijn J."/>
            <person name="Lind A.E."/>
            <person name="van Eijk R."/>
            <person name="Schleper C."/>
            <person name="Guy L."/>
            <person name="Ettema T.J."/>
        </authorList>
    </citation>
    <scope>NUCLEOTIDE SEQUENCE</scope>
</reference>
<organism evidence="1">
    <name type="scientific">marine sediment metagenome</name>
    <dbReference type="NCBI Taxonomy" id="412755"/>
    <lineage>
        <taxon>unclassified sequences</taxon>
        <taxon>metagenomes</taxon>
        <taxon>ecological metagenomes</taxon>
    </lineage>
</organism>
<accession>A0A0F9SMF7</accession>
<proteinExistence type="predicted"/>
<dbReference type="SUPFAM" id="SSF53335">
    <property type="entry name" value="S-adenosyl-L-methionine-dependent methyltransferases"/>
    <property type="match status" value="1"/>
</dbReference>
<comment type="caution">
    <text evidence="1">The sequence shown here is derived from an EMBL/GenBank/DDBJ whole genome shotgun (WGS) entry which is preliminary data.</text>
</comment>
<name>A0A0F9SMF7_9ZZZZ</name>
<dbReference type="Gene3D" id="3.40.50.150">
    <property type="entry name" value="Vaccinia Virus protein VP39"/>
    <property type="match status" value="1"/>
</dbReference>
<dbReference type="InterPro" id="IPR029063">
    <property type="entry name" value="SAM-dependent_MTases_sf"/>
</dbReference>